<protein>
    <submittedName>
        <fullName evidence="1">Uncharacterized protein</fullName>
    </submittedName>
</protein>
<evidence type="ECO:0000313" key="2">
    <source>
        <dbReference type="EMBL" id="CAF4644231.1"/>
    </source>
</evidence>
<sequence length="30" mass="3416">MASADAIERQTVCRRGFIGSLYDIRTDKLE</sequence>
<name>A0A818YVA0_9BILA</name>
<feature type="non-terminal residue" evidence="1">
    <location>
        <position position="30"/>
    </location>
</feature>
<dbReference type="EMBL" id="CAJNYU010004474">
    <property type="protein sequence ID" value="CAF3758015.1"/>
    <property type="molecule type" value="Genomic_DNA"/>
</dbReference>
<proteinExistence type="predicted"/>
<evidence type="ECO:0000313" key="3">
    <source>
        <dbReference type="Proteomes" id="UP000663869"/>
    </source>
</evidence>
<dbReference type="Proteomes" id="UP000663869">
    <property type="component" value="Unassembled WGS sequence"/>
</dbReference>
<organism evidence="1 3">
    <name type="scientific">Rotaria socialis</name>
    <dbReference type="NCBI Taxonomy" id="392032"/>
    <lineage>
        <taxon>Eukaryota</taxon>
        <taxon>Metazoa</taxon>
        <taxon>Spiralia</taxon>
        <taxon>Gnathifera</taxon>
        <taxon>Rotifera</taxon>
        <taxon>Eurotatoria</taxon>
        <taxon>Bdelloidea</taxon>
        <taxon>Philodinida</taxon>
        <taxon>Philodinidae</taxon>
        <taxon>Rotaria</taxon>
    </lineage>
</organism>
<dbReference type="EMBL" id="CAJOBQ010004803">
    <property type="protein sequence ID" value="CAF4644231.1"/>
    <property type="molecule type" value="Genomic_DNA"/>
</dbReference>
<dbReference type="Proteomes" id="UP000663862">
    <property type="component" value="Unassembled WGS sequence"/>
</dbReference>
<gene>
    <name evidence="1" type="ORF">FME351_LOCUS31230</name>
    <name evidence="2" type="ORF">TSG867_LOCUS30378</name>
</gene>
<evidence type="ECO:0000313" key="1">
    <source>
        <dbReference type="EMBL" id="CAF3758015.1"/>
    </source>
</evidence>
<accession>A0A818YVA0</accession>
<dbReference type="AlphaFoldDB" id="A0A818YVA0"/>
<comment type="caution">
    <text evidence="1">The sequence shown here is derived from an EMBL/GenBank/DDBJ whole genome shotgun (WGS) entry which is preliminary data.</text>
</comment>
<reference evidence="1" key="1">
    <citation type="submission" date="2021-02" db="EMBL/GenBank/DDBJ databases">
        <authorList>
            <person name="Nowell W R."/>
        </authorList>
    </citation>
    <scope>NUCLEOTIDE SEQUENCE</scope>
</reference>